<feature type="domain" description="USP" evidence="4">
    <location>
        <begin position="45"/>
        <end position="537"/>
    </location>
</feature>
<dbReference type="Gene3D" id="3.90.70.10">
    <property type="entry name" value="Cysteine proteinases"/>
    <property type="match status" value="1"/>
</dbReference>
<dbReference type="SUPFAM" id="SSF54001">
    <property type="entry name" value="Cysteine proteinases"/>
    <property type="match status" value="1"/>
</dbReference>
<feature type="compositionally biased region" description="Basic and acidic residues" evidence="2">
    <location>
        <begin position="149"/>
        <end position="161"/>
    </location>
</feature>
<dbReference type="AlphaFoldDB" id="A0A060SYE5"/>
<keyword evidence="1" id="KW-0645">Protease</keyword>
<evidence type="ECO:0000313" key="5">
    <source>
        <dbReference type="EMBL" id="CDP33698.1"/>
    </source>
</evidence>
<evidence type="ECO:0000256" key="1">
    <source>
        <dbReference type="RuleBase" id="RU366025"/>
    </source>
</evidence>
<dbReference type="GO" id="GO:0006508">
    <property type="term" value="P:proteolysis"/>
    <property type="evidence" value="ECO:0007669"/>
    <property type="project" value="UniProtKB-KW"/>
</dbReference>
<dbReference type="EC" id="3.4.19.12" evidence="1"/>
<dbReference type="InterPro" id="IPR038765">
    <property type="entry name" value="Papain-like_cys_pep_sf"/>
</dbReference>
<gene>
    <name evidence="5" type="ORF">GNLVRS02_ARAD1A15510g</name>
</gene>
<reference evidence="5" key="2">
    <citation type="submission" date="2014-06" db="EMBL/GenBank/DDBJ databases">
        <title>The complete genome of Blastobotrys (Arxula) adeninivorans LS3 - a yeast of biotechnological interest.</title>
        <authorList>
            <person name="Kunze G."/>
            <person name="Gaillardin C."/>
            <person name="Czernicka M."/>
            <person name="Durrens P."/>
            <person name="Martin T."/>
            <person name="Boer E."/>
            <person name="Gabaldon T."/>
            <person name="Cruz J."/>
            <person name="Talla E."/>
            <person name="Marck C."/>
            <person name="Goffeau A."/>
            <person name="Barbe V."/>
            <person name="Baret P."/>
            <person name="Baronian K."/>
            <person name="Beier S."/>
            <person name="Bleykasten C."/>
            <person name="Bode R."/>
            <person name="Casaregola S."/>
            <person name="Despons L."/>
            <person name="Fairhead C."/>
            <person name="Giersberg M."/>
            <person name="Gierski P."/>
            <person name="Hahnel U."/>
            <person name="Hartmann A."/>
            <person name="Jankowska D."/>
            <person name="Jubin C."/>
            <person name="Jung P."/>
            <person name="Lafontaine I."/>
            <person name="Leh-Louis V."/>
            <person name="Lemaire M."/>
            <person name="Marcet-Houben M."/>
            <person name="Mascher M."/>
            <person name="Morel G."/>
            <person name="Richard G.-F."/>
            <person name="Riechen J."/>
            <person name="Sacerdot C."/>
            <person name="Sarkar A."/>
            <person name="Savel G."/>
            <person name="Schacherer J."/>
            <person name="Sherman D."/>
            <person name="Straub M.-L."/>
            <person name="Stein N."/>
            <person name="Thierry A."/>
            <person name="Trautwein-Schult A."/>
            <person name="Westhof E."/>
            <person name="Worch S."/>
            <person name="Dujon B."/>
            <person name="Souciet J.-L."/>
            <person name="Wincker P."/>
            <person name="Scholz U."/>
            <person name="Neuveglise N."/>
        </authorList>
    </citation>
    <scope>NUCLEOTIDE SEQUENCE</scope>
    <source>
        <strain evidence="5">LS3</strain>
    </source>
</reference>
<dbReference type="PANTHER" id="PTHR24006:SF827">
    <property type="entry name" value="UBIQUITIN CARBOXYL-TERMINAL HYDROLASE 34"/>
    <property type="match status" value="1"/>
</dbReference>
<keyword evidence="3" id="KW-1133">Transmembrane helix</keyword>
<dbReference type="EMBL" id="HG937691">
    <property type="protein sequence ID" value="CDP33698.1"/>
    <property type="molecule type" value="Genomic_DNA"/>
</dbReference>
<keyword evidence="3" id="KW-0472">Membrane</keyword>
<name>A0A060SYE5_BLAAD</name>
<proteinExistence type="inferred from homology"/>
<dbReference type="PhylomeDB" id="A0A060SYE5"/>
<dbReference type="InterPro" id="IPR050164">
    <property type="entry name" value="Peptidase_C19"/>
</dbReference>
<organism evidence="5">
    <name type="scientific">Blastobotrys adeninivorans</name>
    <name type="common">Yeast</name>
    <name type="synonym">Arxula adeninivorans</name>
    <dbReference type="NCBI Taxonomy" id="409370"/>
    <lineage>
        <taxon>Eukaryota</taxon>
        <taxon>Fungi</taxon>
        <taxon>Dikarya</taxon>
        <taxon>Ascomycota</taxon>
        <taxon>Saccharomycotina</taxon>
        <taxon>Dipodascomycetes</taxon>
        <taxon>Dipodascales</taxon>
        <taxon>Trichomonascaceae</taxon>
        <taxon>Blastobotrys</taxon>
    </lineage>
</organism>
<feature type="compositionally biased region" description="Polar residues" evidence="2">
    <location>
        <begin position="326"/>
        <end position="336"/>
    </location>
</feature>
<dbReference type="Pfam" id="PF00443">
    <property type="entry name" value="UCH"/>
    <property type="match status" value="1"/>
</dbReference>
<feature type="compositionally biased region" description="Low complexity" evidence="2">
    <location>
        <begin position="473"/>
        <end position="490"/>
    </location>
</feature>
<dbReference type="InterPro" id="IPR028889">
    <property type="entry name" value="USP"/>
</dbReference>
<dbReference type="PANTHER" id="PTHR24006">
    <property type="entry name" value="UBIQUITIN CARBOXYL-TERMINAL HYDROLASE"/>
    <property type="match status" value="1"/>
</dbReference>
<dbReference type="PROSITE" id="PS00973">
    <property type="entry name" value="USP_2"/>
    <property type="match status" value="1"/>
</dbReference>
<evidence type="ECO:0000259" key="4">
    <source>
        <dbReference type="PROSITE" id="PS50235"/>
    </source>
</evidence>
<feature type="compositionally biased region" description="Polar residues" evidence="2">
    <location>
        <begin position="441"/>
        <end position="450"/>
    </location>
</feature>
<feature type="transmembrane region" description="Helical" evidence="3">
    <location>
        <begin position="7"/>
        <end position="23"/>
    </location>
</feature>
<sequence>MIRSRYAYAVGLALLVYVFYPTLEELNPFPLLMFRRRKKAGRYTVGLTNRANDCFANSNLQALASLPELYAYLASVADADASTDTRLTIAMRDMIKALNEPILDPKCLSPWNLLRVLEQIYKSRISRAQHDAHELLHLVLETLENERNRAARLSSDQEKESSLPSQAKHVPPFPFSGATVDRIICSRCGYSPPAPPSPFLVLSLMVPQKRSTSLTEMLDNLGAPEHIQDYGCTACRLQYALKNPNTPADVVNKLKFYANDPASLPTELEELLPKEITSPIAKSTTFQSLPRVFTVHLSRSIYGGYGASRNSCKVAVPETLELQNEVAPSSKSNSDPSQPPSILGRRKVKYRLAALIRHRGTHQTGHYECFRRKELVKWDDILNEPEVSMQSRDLGFKLNNRLLYPVNGAQSAPVPGSPASQVSELSEVVPGTPLPEPMYRSNDSTASQLPYPSRPSPHVSLDPVHTTSDKASSKGANGNGNSNGTTTPTSLSNRSDVAPANPQYPWWKISDERVWECSTKEALKDESGAYLLFYETVHDDDNNIDQLRETLSSL</sequence>
<protein>
    <recommendedName>
        <fullName evidence="1">Ubiquitin carboxyl-terminal hydrolase</fullName>
        <ecNumber evidence="1">3.4.19.12</ecNumber>
    </recommendedName>
</protein>
<dbReference type="PROSITE" id="PS00972">
    <property type="entry name" value="USP_1"/>
    <property type="match status" value="1"/>
</dbReference>
<keyword evidence="1" id="KW-0833">Ubl conjugation pathway</keyword>
<comment type="catalytic activity">
    <reaction evidence="1">
        <text>Thiol-dependent hydrolysis of ester, thioester, amide, peptide and isopeptide bonds formed by the C-terminal Gly of ubiquitin (a 76-residue protein attached to proteins as an intracellular targeting signal).</text>
        <dbReference type="EC" id="3.4.19.12"/>
    </reaction>
</comment>
<feature type="region of interest" description="Disordered" evidence="2">
    <location>
        <begin position="323"/>
        <end position="343"/>
    </location>
</feature>
<evidence type="ECO:0000256" key="2">
    <source>
        <dbReference type="SAM" id="MobiDB-lite"/>
    </source>
</evidence>
<keyword evidence="1" id="KW-0378">Hydrolase</keyword>
<dbReference type="InterPro" id="IPR018200">
    <property type="entry name" value="USP_CS"/>
</dbReference>
<feature type="region of interest" description="Disordered" evidence="2">
    <location>
        <begin position="149"/>
        <end position="168"/>
    </location>
</feature>
<accession>A0A060SYE5</accession>
<dbReference type="GO" id="GO:0005829">
    <property type="term" value="C:cytosol"/>
    <property type="evidence" value="ECO:0007669"/>
    <property type="project" value="TreeGrafter"/>
</dbReference>
<dbReference type="GO" id="GO:0016579">
    <property type="term" value="P:protein deubiquitination"/>
    <property type="evidence" value="ECO:0007669"/>
    <property type="project" value="InterPro"/>
</dbReference>
<dbReference type="InterPro" id="IPR001394">
    <property type="entry name" value="Peptidase_C19_UCH"/>
</dbReference>
<keyword evidence="1" id="KW-0788">Thiol protease</keyword>
<dbReference type="CDD" id="cd02662">
    <property type="entry name" value="Peptidase_C19F"/>
    <property type="match status" value="1"/>
</dbReference>
<reference evidence="5" key="1">
    <citation type="submission" date="2014-02" db="EMBL/GenBank/DDBJ databases">
        <authorList>
            <person name="Genoscope - CEA"/>
        </authorList>
    </citation>
    <scope>NUCLEOTIDE SEQUENCE</scope>
    <source>
        <strain evidence="5">LS3</strain>
    </source>
</reference>
<dbReference type="GO" id="GO:0005634">
    <property type="term" value="C:nucleus"/>
    <property type="evidence" value="ECO:0007669"/>
    <property type="project" value="TreeGrafter"/>
</dbReference>
<feature type="region of interest" description="Disordered" evidence="2">
    <location>
        <begin position="411"/>
        <end position="503"/>
    </location>
</feature>
<dbReference type="GO" id="GO:0004843">
    <property type="term" value="F:cysteine-type deubiquitinase activity"/>
    <property type="evidence" value="ECO:0007669"/>
    <property type="project" value="UniProtKB-UniRule"/>
</dbReference>
<keyword evidence="3" id="KW-0812">Transmembrane</keyword>
<evidence type="ECO:0000256" key="3">
    <source>
        <dbReference type="SAM" id="Phobius"/>
    </source>
</evidence>
<comment type="similarity">
    <text evidence="1">Belongs to the peptidase C19 family.</text>
</comment>
<dbReference type="PROSITE" id="PS50235">
    <property type="entry name" value="USP_3"/>
    <property type="match status" value="1"/>
</dbReference>